<reference evidence="9" key="2">
    <citation type="journal article" date="2019" name="Curr. Biol.">
        <title>Chromatin organization in early land plants reveals an ancestral association between H3K27me3, transposons, and constitutive heterochromatin.</title>
        <authorList>
            <person name="Montgomery S.A."/>
            <person name="Tanizawa Y."/>
            <person name="Galik B."/>
            <person name="Wang N."/>
            <person name="Ito T."/>
            <person name="Mochizuki T."/>
            <person name="Akimcheva S."/>
            <person name="Bowman J."/>
            <person name="Cognat V."/>
            <person name="Drouard L."/>
            <person name="Ekker H."/>
            <person name="Houng S."/>
            <person name="Kohchi T."/>
            <person name="Lin S."/>
            <person name="Liu L.D."/>
            <person name="Nakamura Y."/>
            <person name="Valeeva L.R."/>
            <person name="Shakirov E.V."/>
            <person name="Shippen D.E."/>
            <person name="Wei W."/>
            <person name="Yagura M."/>
            <person name="Yamaoka S."/>
            <person name="Yamato K.T."/>
            <person name="Liu C."/>
            <person name="Berger F."/>
        </authorList>
    </citation>
    <scope>NUCLEOTIDE SEQUENCE [LARGE SCALE GENOMIC DNA]</scope>
    <source>
        <strain evidence="9">Tak-1</strain>
    </source>
</reference>
<dbReference type="Pfam" id="PF08207">
    <property type="entry name" value="EFP_N"/>
    <property type="match status" value="1"/>
</dbReference>
<comment type="pathway">
    <text evidence="2">Protein biosynthesis; polypeptide chain elongation.</text>
</comment>
<dbReference type="InterPro" id="IPR020599">
    <property type="entry name" value="Transl_elong_fac_P/YeiP"/>
</dbReference>
<dbReference type="GO" id="GO:0005829">
    <property type="term" value="C:cytosol"/>
    <property type="evidence" value="ECO:0007669"/>
    <property type="project" value="UniProtKB-ARBA"/>
</dbReference>
<dbReference type="InterPro" id="IPR001059">
    <property type="entry name" value="Transl_elong_P/YeiP_cen"/>
</dbReference>
<dbReference type="AlphaFoldDB" id="A0A176VLD8"/>
<evidence type="ECO:0008006" key="13">
    <source>
        <dbReference type="Google" id="ProtNLM"/>
    </source>
</evidence>
<dbReference type="Gene3D" id="2.30.30.30">
    <property type="match status" value="1"/>
</dbReference>
<evidence type="ECO:0000313" key="11">
    <source>
        <dbReference type="Proteomes" id="UP000077202"/>
    </source>
</evidence>
<keyword evidence="5" id="KW-0251">Elongation factor</keyword>
<comment type="similarity">
    <text evidence="3">Belongs to the elongation factor P family.</text>
</comment>
<dbReference type="CDD" id="cd04470">
    <property type="entry name" value="S1_EF-P_repeat_1"/>
    <property type="match status" value="1"/>
</dbReference>
<dbReference type="Proteomes" id="UP000077202">
    <property type="component" value="Unassembled WGS sequence"/>
</dbReference>
<evidence type="ECO:0000256" key="3">
    <source>
        <dbReference type="ARBA" id="ARBA00009479"/>
    </source>
</evidence>
<evidence type="ECO:0000259" key="7">
    <source>
        <dbReference type="SMART" id="SM00841"/>
    </source>
</evidence>
<dbReference type="GO" id="GO:0043043">
    <property type="term" value="P:peptide biosynthetic process"/>
    <property type="evidence" value="ECO:0007669"/>
    <property type="project" value="InterPro"/>
</dbReference>
<evidence type="ECO:0000313" key="12">
    <source>
        <dbReference type="Proteomes" id="UP001162541"/>
    </source>
</evidence>
<keyword evidence="11" id="KW-1185">Reference proteome</keyword>
<name>A0A176VLD8_MARPO</name>
<evidence type="ECO:0000256" key="1">
    <source>
        <dbReference type="ARBA" id="ARBA00004496"/>
    </source>
</evidence>
<dbReference type="SUPFAM" id="SSF50104">
    <property type="entry name" value="Translation proteins SH3-like domain"/>
    <property type="match status" value="1"/>
</dbReference>
<evidence type="ECO:0000256" key="2">
    <source>
        <dbReference type="ARBA" id="ARBA00004815"/>
    </source>
</evidence>
<dbReference type="Pfam" id="PF01132">
    <property type="entry name" value="EFP"/>
    <property type="match status" value="1"/>
</dbReference>
<dbReference type="HAMAP" id="MF_00141">
    <property type="entry name" value="EF_P"/>
    <property type="match status" value="1"/>
</dbReference>
<dbReference type="GO" id="GO:0003746">
    <property type="term" value="F:translation elongation factor activity"/>
    <property type="evidence" value="ECO:0007669"/>
    <property type="project" value="UniProtKB-KW"/>
</dbReference>
<dbReference type="Gene3D" id="2.40.50.140">
    <property type="entry name" value="Nucleic acid-binding proteins"/>
    <property type="match status" value="2"/>
</dbReference>
<evidence type="ECO:0000259" key="8">
    <source>
        <dbReference type="SMART" id="SM01185"/>
    </source>
</evidence>
<proteinExistence type="inferred from homology"/>
<dbReference type="FunFam" id="2.40.50.140:FF:000004">
    <property type="entry name" value="Elongation factor P"/>
    <property type="match status" value="1"/>
</dbReference>
<protein>
    <recommendedName>
        <fullName evidence="13">Translation elongation factor P/YeiP central domain-containing protein</fullName>
    </recommendedName>
</protein>
<dbReference type="InterPro" id="IPR011768">
    <property type="entry name" value="Transl_elongation_fac_P"/>
</dbReference>
<evidence type="ECO:0000313" key="10">
    <source>
        <dbReference type="EMBL" id="OAE21778.1"/>
    </source>
</evidence>
<feature type="domain" description="Elongation factor P C-terminal" evidence="7">
    <location>
        <begin position="217"/>
        <end position="272"/>
    </location>
</feature>
<reference evidence="12" key="3">
    <citation type="journal article" date="2020" name="Curr. Biol.">
        <title>Chromatin organization in early land plants reveals an ancestral association between H3K27me3, transposons, and constitutive heterochromatin.</title>
        <authorList>
            <person name="Montgomery S.A."/>
            <person name="Tanizawa Y."/>
            <person name="Galik B."/>
            <person name="Wang N."/>
            <person name="Ito T."/>
            <person name="Mochizuki T."/>
            <person name="Akimcheva S."/>
            <person name="Bowman J.L."/>
            <person name="Cognat V."/>
            <person name="Marechal-Drouard L."/>
            <person name="Ekker H."/>
            <person name="Hong S.F."/>
            <person name="Kohchi T."/>
            <person name="Lin S.S."/>
            <person name="Liu L.D."/>
            <person name="Nakamura Y."/>
            <person name="Valeeva L.R."/>
            <person name="Shakirov E.V."/>
            <person name="Shippen D.E."/>
            <person name="Wei W.L."/>
            <person name="Yagura M."/>
            <person name="Yamaoka S."/>
            <person name="Yamato K.T."/>
            <person name="Liu C."/>
            <person name="Berger F."/>
        </authorList>
    </citation>
    <scope>NUCLEOTIDE SEQUENCE [LARGE SCALE GENOMIC DNA]</scope>
    <source>
        <strain evidence="12">Tak-1</strain>
    </source>
</reference>
<organism evidence="10 11">
    <name type="scientific">Marchantia polymorpha subsp. ruderalis</name>
    <dbReference type="NCBI Taxonomy" id="1480154"/>
    <lineage>
        <taxon>Eukaryota</taxon>
        <taxon>Viridiplantae</taxon>
        <taxon>Streptophyta</taxon>
        <taxon>Embryophyta</taxon>
        <taxon>Marchantiophyta</taxon>
        <taxon>Marchantiopsida</taxon>
        <taxon>Marchantiidae</taxon>
        <taxon>Marchantiales</taxon>
        <taxon>Marchantiaceae</taxon>
        <taxon>Marchantia</taxon>
    </lineage>
</organism>
<evidence type="ECO:0000313" key="9">
    <source>
        <dbReference type="EMBL" id="BBN17392.1"/>
    </source>
</evidence>
<dbReference type="PANTHER" id="PTHR30053">
    <property type="entry name" value="ELONGATION FACTOR P"/>
    <property type="match status" value="1"/>
</dbReference>
<dbReference type="NCBIfam" id="NF001810">
    <property type="entry name" value="PRK00529.1"/>
    <property type="match status" value="1"/>
</dbReference>
<evidence type="ECO:0000256" key="5">
    <source>
        <dbReference type="ARBA" id="ARBA00022768"/>
    </source>
</evidence>
<gene>
    <name evidence="10" type="ORF">AXG93_2550s1150</name>
    <name evidence="9" type="ORF">Mp_7g14160</name>
</gene>
<dbReference type="SMART" id="SM01185">
    <property type="entry name" value="EFP"/>
    <property type="match status" value="1"/>
</dbReference>
<dbReference type="InterPro" id="IPR012340">
    <property type="entry name" value="NA-bd_OB-fold"/>
</dbReference>
<dbReference type="InterPro" id="IPR015365">
    <property type="entry name" value="Elong-fact-P_C"/>
</dbReference>
<dbReference type="Proteomes" id="UP001162541">
    <property type="component" value="Chromosome 7"/>
</dbReference>
<dbReference type="EMBL" id="LVLJ01003342">
    <property type="protein sequence ID" value="OAE21778.1"/>
    <property type="molecule type" value="Genomic_DNA"/>
</dbReference>
<dbReference type="InterPro" id="IPR014722">
    <property type="entry name" value="Rib_uL2_dom2"/>
</dbReference>
<dbReference type="UniPathway" id="UPA00345"/>
<dbReference type="PANTHER" id="PTHR30053:SF14">
    <property type="entry name" value="TRANSLATION ELONGATION FACTOR KOW-LIKE DOMAIN-CONTAINING PROTEIN"/>
    <property type="match status" value="1"/>
</dbReference>
<dbReference type="InterPro" id="IPR013185">
    <property type="entry name" value="Transl_elong_KOW-like"/>
</dbReference>
<comment type="subcellular location">
    <subcellularLocation>
        <location evidence="1">Cytoplasm</location>
    </subcellularLocation>
</comment>
<reference evidence="10 11" key="1">
    <citation type="submission" date="2016-03" db="EMBL/GenBank/DDBJ databases">
        <title>Mechanisms controlling the formation of the plant cell surface in tip-growing cells are functionally conserved among land plants.</title>
        <authorList>
            <person name="Honkanen S."/>
            <person name="Jones V.A."/>
            <person name="Morieri G."/>
            <person name="Champion C."/>
            <person name="Hetherington A.J."/>
            <person name="Kelly S."/>
            <person name="Saint-Marcoux D."/>
            <person name="Proust H."/>
            <person name="Prescott H."/>
            <person name="Dolan L."/>
        </authorList>
    </citation>
    <scope>NUCLEOTIDE SEQUENCE [LARGE SCALE GENOMIC DNA]</scope>
    <source>
        <strain evidence="11">cv. Tak-1 and cv. Tak-2</strain>
        <tissue evidence="10">Whole gametophyte</tissue>
    </source>
</reference>
<dbReference type="SUPFAM" id="SSF50249">
    <property type="entry name" value="Nucleic acid-binding proteins"/>
    <property type="match status" value="2"/>
</dbReference>
<evidence type="ECO:0000256" key="6">
    <source>
        <dbReference type="ARBA" id="ARBA00022917"/>
    </source>
</evidence>
<evidence type="ECO:0000256" key="4">
    <source>
        <dbReference type="ARBA" id="ARBA00022490"/>
    </source>
</evidence>
<dbReference type="Pfam" id="PF09285">
    <property type="entry name" value="Elong-fact-P_C"/>
    <property type="match status" value="1"/>
</dbReference>
<accession>A0A176VLD8</accession>
<keyword evidence="6" id="KW-0648">Protein biosynthesis</keyword>
<dbReference type="InterPro" id="IPR008991">
    <property type="entry name" value="Translation_prot_SH3-like_sf"/>
</dbReference>
<dbReference type="FunFam" id="2.40.50.140:FF:000009">
    <property type="entry name" value="Elongation factor P"/>
    <property type="match status" value="1"/>
</dbReference>
<sequence>MREAHRNWRLVRRMWRAVTADLESVPSSAQSASAAGCAASRSFWSWSGPDCVEGRGLAKPQAFLWDGSLKLVGGDRGRFSVLRHSRGAKINGSEVKSGFIIMRKGRITQVLKTQHTQQGRGGATIQVELRDVQSGLKSTERLRTGEAIEKVFVDDRVYTFLYEEGDTINLMEPNTFEQLEVPKAFFGPAAAYLTDGMEVKVQYFDGKPMSATVPDRVTCTVVEAEPFFKGQAATPQYKKIVLDNGQQLMAPSFIVAGDRVVVDTAENLYMTRSKE</sequence>
<dbReference type="SMART" id="SM00841">
    <property type="entry name" value="Elong-fact-P_C"/>
    <property type="match status" value="1"/>
</dbReference>
<dbReference type="EMBL" id="AP019872">
    <property type="protein sequence ID" value="BBN17392.1"/>
    <property type="molecule type" value="Genomic_DNA"/>
</dbReference>
<feature type="domain" description="Translation elongation factor P/YeiP central" evidence="8">
    <location>
        <begin position="155"/>
        <end position="209"/>
    </location>
</feature>
<keyword evidence="4" id="KW-0963">Cytoplasm</keyword>